<feature type="transmembrane region" description="Helical" evidence="1">
    <location>
        <begin position="171"/>
        <end position="194"/>
    </location>
</feature>
<dbReference type="Proteomes" id="UP000029052">
    <property type="component" value="Unassembled WGS sequence"/>
</dbReference>
<feature type="transmembrane region" description="Helical" evidence="1">
    <location>
        <begin position="70"/>
        <end position="94"/>
    </location>
</feature>
<evidence type="ECO:0000256" key="1">
    <source>
        <dbReference type="SAM" id="Phobius"/>
    </source>
</evidence>
<dbReference type="Pfam" id="PF04854">
    <property type="entry name" value="DUF624"/>
    <property type="match status" value="1"/>
</dbReference>
<evidence type="ECO:0008006" key="4">
    <source>
        <dbReference type="Google" id="ProtNLM"/>
    </source>
</evidence>
<keyword evidence="1" id="KW-1133">Transmembrane helix</keyword>
<dbReference type="AlphaFoldDB" id="A0A087BAL4"/>
<dbReference type="eggNOG" id="COG5578">
    <property type="taxonomic scope" value="Bacteria"/>
</dbReference>
<name>A0A087BAL4_9BIFI</name>
<dbReference type="STRING" id="1692.BMAGN_0011"/>
<keyword evidence="1" id="KW-0812">Transmembrane</keyword>
<evidence type="ECO:0000313" key="3">
    <source>
        <dbReference type="Proteomes" id="UP000029052"/>
    </source>
</evidence>
<keyword evidence="3" id="KW-1185">Reference proteome</keyword>
<keyword evidence="1" id="KW-0472">Membrane</keyword>
<proteinExistence type="predicted"/>
<accession>A0A087BAL4</accession>
<gene>
    <name evidence="2" type="ORF">BMAGN_0011</name>
</gene>
<protein>
    <recommendedName>
        <fullName evidence="4">Beta-carotene 15,15'-monooxygenase</fullName>
    </recommendedName>
</protein>
<dbReference type="InterPro" id="IPR006938">
    <property type="entry name" value="DUF624"/>
</dbReference>
<feature type="transmembrane region" description="Helical" evidence="1">
    <location>
        <begin position="141"/>
        <end position="165"/>
    </location>
</feature>
<organism evidence="2 3">
    <name type="scientific">Bifidobacterium magnum</name>
    <dbReference type="NCBI Taxonomy" id="1692"/>
    <lineage>
        <taxon>Bacteria</taxon>
        <taxon>Bacillati</taxon>
        <taxon>Actinomycetota</taxon>
        <taxon>Actinomycetes</taxon>
        <taxon>Bifidobacteriales</taxon>
        <taxon>Bifidobacteriaceae</taxon>
        <taxon>Bifidobacterium</taxon>
    </lineage>
</organism>
<evidence type="ECO:0000313" key="2">
    <source>
        <dbReference type="EMBL" id="KFI68064.1"/>
    </source>
</evidence>
<comment type="caution">
    <text evidence="2">The sequence shown here is derived from an EMBL/GenBank/DDBJ whole genome shotgun (WGS) entry which is preliminary data.</text>
</comment>
<dbReference type="EMBL" id="JGZB01000004">
    <property type="protein sequence ID" value="KFI68064.1"/>
    <property type="molecule type" value="Genomic_DNA"/>
</dbReference>
<reference evidence="2 3" key="1">
    <citation type="submission" date="2014-03" db="EMBL/GenBank/DDBJ databases">
        <title>Genomics of Bifidobacteria.</title>
        <authorList>
            <person name="Ventura M."/>
            <person name="Milani C."/>
            <person name="Lugli G.A."/>
        </authorList>
    </citation>
    <scope>NUCLEOTIDE SEQUENCE [LARGE SCALE GENOMIC DNA]</scope>
    <source>
        <strain evidence="2 3">LMG 11591</strain>
    </source>
</reference>
<dbReference type="RefSeq" id="WP_022860441.1">
    <property type="nucleotide sequence ID" value="NZ_JGZB01000004.1"/>
</dbReference>
<sequence>MHFLDADSKFMNAWTNLTDAIWINILMTITSLPIFTIGASLAAGQTAIRKLMNSEGHLTKAYFRAFKENFVKATVIWIIFGLAGFVCLYSWVILQISGLLIPKIALTVVWFIGFEWVFALQARFENTIGKTISNAYIFGVTYFWGTLAMAGIDILVAFIVIASWFLLPQGLFLLAILGYGCVLTAHVPIQEYFFHKGGYLKKDSER</sequence>
<feature type="transmembrane region" description="Helical" evidence="1">
    <location>
        <begin position="20"/>
        <end position="43"/>
    </location>
</feature>
<feature type="transmembrane region" description="Helical" evidence="1">
    <location>
        <begin position="100"/>
        <end position="120"/>
    </location>
</feature>